<evidence type="ECO:0000313" key="3">
    <source>
        <dbReference type="Proteomes" id="UP000178155"/>
    </source>
</evidence>
<keyword evidence="1" id="KW-0472">Membrane</keyword>
<protein>
    <recommendedName>
        <fullName evidence="4">Type II secretion system protein GspH</fullName>
    </recommendedName>
</protein>
<keyword evidence="1" id="KW-0812">Transmembrane</keyword>
<evidence type="ECO:0000256" key="1">
    <source>
        <dbReference type="SAM" id="Phobius"/>
    </source>
</evidence>
<dbReference type="EMBL" id="MGKW01000038">
    <property type="protein sequence ID" value="OGN33105.1"/>
    <property type="molecule type" value="Genomic_DNA"/>
</dbReference>
<accession>A0A1F8H6B1</accession>
<evidence type="ECO:0000313" key="2">
    <source>
        <dbReference type="EMBL" id="OGN33105.1"/>
    </source>
</evidence>
<dbReference type="Pfam" id="PF07963">
    <property type="entry name" value="N_methyl"/>
    <property type="match status" value="1"/>
</dbReference>
<evidence type="ECO:0008006" key="4">
    <source>
        <dbReference type="Google" id="ProtNLM"/>
    </source>
</evidence>
<comment type="caution">
    <text evidence="2">The sequence shown here is derived from an EMBL/GenBank/DDBJ whole genome shotgun (WGS) entry which is preliminary data.</text>
</comment>
<feature type="transmembrane region" description="Helical" evidence="1">
    <location>
        <begin position="12"/>
        <end position="33"/>
    </location>
</feature>
<dbReference type="NCBIfam" id="TIGR02532">
    <property type="entry name" value="IV_pilin_GFxxxE"/>
    <property type="match status" value="1"/>
</dbReference>
<reference evidence="2 3" key="1">
    <citation type="journal article" date="2016" name="Nat. Commun.">
        <title>Thousands of microbial genomes shed light on interconnected biogeochemical processes in an aquifer system.</title>
        <authorList>
            <person name="Anantharaman K."/>
            <person name="Brown C.T."/>
            <person name="Hug L.A."/>
            <person name="Sharon I."/>
            <person name="Castelle C.J."/>
            <person name="Probst A.J."/>
            <person name="Thomas B.C."/>
            <person name="Singh A."/>
            <person name="Wilkins M.J."/>
            <person name="Karaoz U."/>
            <person name="Brodie E.L."/>
            <person name="Williams K.H."/>
            <person name="Hubbard S.S."/>
            <person name="Banfield J.F."/>
        </authorList>
    </citation>
    <scope>NUCLEOTIDE SEQUENCE [LARGE SCALE GENOMIC DNA]</scope>
</reference>
<proteinExistence type="predicted"/>
<sequence>MKYFSDKKGFTLIEILVVAGIIGFMSTSIIVNFSRNRINLQESYGFLTSQIRIAQSDAVSSTKYNNYNPCGYGVHYIDSTHFALYAGPNATISNCQSINRNYSSLEDALLKSQTFQDARIQFKSPFQDIFFEPPDPKTYLNNDASLNQAPQAITIGVTGTTCPTDCKTIYIYPSGKIDVQ</sequence>
<organism evidence="2 3">
    <name type="scientific">Candidatus Yanofskybacteria bacterium RIFCSPLOWO2_02_FULL_47_9b</name>
    <dbReference type="NCBI Taxonomy" id="1802708"/>
    <lineage>
        <taxon>Bacteria</taxon>
        <taxon>Candidatus Yanofskyibacteriota</taxon>
    </lineage>
</organism>
<dbReference type="AlphaFoldDB" id="A0A1F8H6B1"/>
<dbReference type="PROSITE" id="PS00409">
    <property type="entry name" value="PROKAR_NTER_METHYL"/>
    <property type="match status" value="1"/>
</dbReference>
<dbReference type="InterPro" id="IPR045584">
    <property type="entry name" value="Pilin-like"/>
</dbReference>
<keyword evidence="1" id="KW-1133">Transmembrane helix</keyword>
<name>A0A1F8H6B1_9BACT</name>
<gene>
    <name evidence="2" type="ORF">A3I39_02155</name>
</gene>
<dbReference type="InterPro" id="IPR012902">
    <property type="entry name" value="N_methyl_site"/>
</dbReference>
<dbReference type="SUPFAM" id="SSF54523">
    <property type="entry name" value="Pili subunits"/>
    <property type="match status" value="1"/>
</dbReference>
<dbReference type="Proteomes" id="UP000178155">
    <property type="component" value="Unassembled WGS sequence"/>
</dbReference>